<accession>A0A7R9B8D9</accession>
<feature type="transmembrane region" description="Helical" evidence="1">
    <location>
        <begin position="126"/>
        <end position="147"/>
    </location>
</feature>
<name>A0A7R9B8D9_TIMSH</name>
<dbReference type="PANTHER" id="PTHR38553:SF1">
    <property type="entry name" value="G PROTEIN-COUPLED RECEPTOR"/>
    <property type="match status" value="1"/>
</dbReference>
<dbReference type="AlphaFoldDB" id="A0A7R9B8D9"/>
<proteinExistence type="predicted"/>
<evidence type="ECO:0000313" key="2">
    <source>
        <dbReference type="EMBL" id="CAD7267944.1"/>
    </source>
</evidence>
<gene>
    <name evidence="2" type="ORF">TSIB3V08_LOCUS11946</name>
</gene>
<organism evidence="2">
    <name type="scientific">Timema shepardi</name>
    <name type="common">Walking stick</name>
    <dbReference type="NCBI Taxonomy" id="629360"/>
    <lineage>
        <taxon>Eukaryota</taxon>
        <taxon>Metazoa</taxon>
        <taxon>Ecdysozoa</taxon>
        <taxon>Arthropoda</taxon>
        <taxon>Hexapoda</taxon>
        <taxon>Insecta</taxon>
        <taxon>Pterygota</taxon>
        <taxon>Neoptera</taxon>
        <taxon>Polyneoptera</taxon>
        <taxon>Phasmatodea</taxon>
        <taxon>Timematodea</taxon>
        <taxon>Timematoidea</taxon>
        <taxon>Timematidae</taxon>
        <taxon>Timema</taxon>
    </lineage>
</organism>
<reference evidence="2" key="1">
    <citation type="submission" date="2020-11" db="EMBL/GenBank/DDBJ databases">
        <authorList>
            <person name="Tran Van P."/>
        </authorList>
    </citation>
    <scope>NUCLEOTIDE SEQUENCE</scope>
</reference>
<protein>
    <submittedName>
        <fullName evidence="2">Uncharacterized protein</fullName>
    </submittedName>
</protein>
<feature type="transmembrane region" description="Helical" evidence="1">
    <location>
        <begin position="33"/>
        <end position="51"/>
    </location>
</feature>
<sequence>MLPRGRKFDNDTIDVVNKGCFENFDTLACVRTSFLTTVSAITLIFVILKIVKYHVYRHPQMHHYAVFYVSAILCLICGTSFMVGSRYPQLDFSACFLKLLQFTVICHLHWSLAARTLHREDVVQHVINPVLCLYVLYSTTVALMGMVDVTGTWTECMRPYWLMLSSADFVIVQMFVITAIYVTHRTDGISSLASFKSSQKRDLWTIVIVYEFSAVLGISYDVIMKFGE</sequence>
<feature type="transmembrane region" description="Helical" evidence="1">
    <location>
        <begin position="159"/>
        <end position="182"/>
    </location>
</feature>
<keyword evidence="1" id="KW-0812">Transmembrane</keyword>
<feature type="transmembrane region" description="Helical" evidence="1">
    <location>
        <begin position="203"/>
        <end position="223"/>
    </location>
</feature>
<dbReference type="PANTHER" id="PTHR38553">
    <property type="entry name" value="PROTEIN CBG19621"/>
    <property type="match status" value="1"/>
</dbReference>
<feature type="transmembrane region" description="Helical" evidence="1">
    <location>
        <begin position="63"/>
        <end position="84"/>
    </location>
</feature>
<keyword evidence="1" id="KW-0472">Membrane</keyword>
<dbReference type="EMBL" id="OC010969">
    <property type="protein sequence ID" value="CAD7267944.1"/>
    <property type="molecule type" value="Genomic_DNA"/>
</dbReference>
<feature type="transmembrane region" description="Helical" evidence="1">
    <location>
        <begin position="96"/>
        <end position="114"/>
    </location>
</feature>
<evidence type="ECO:0000256" key="1">
    <source>
        <dbReference type="SAM" id="Phobius"/>
    </source>
</evidence>
<keyword evidence="1" id="KW-1133">Transmembrane helix</keyword>